<evidence type="ECO:0000313" key="2">
    <source>
        <dbReference type="Proteomes" id="UP000237608"/>
    </source>
</evidence>
<dbReference type="AlphaFoldDB" id="A0A2S7WEW3"/>
<comment type="caution">
    <text evidence="1">The sequence shown here is derived from an EMBL/GenBank/DDBJ whole genome shotgun (WGS) entry which is preliminary data.</text>
</comment>
<name>A0A2S7WEW3_9FLAO</name>
<proteinExistence type="predicted"/>
<sequence>MKRVILLFGIIFICSSATLKKEEVITQSVQLTDPYDCLIEKMLIRSFYDGMIESILVGNYPGTPLLVAELEQLKRIELSWACQN</sequence>
<evidence type="ECO:0000313" key="1">
    <source>
        <dbReference type="EMBL" id="PQJ75956.1"/>
    </source>
</evidence>
<dbReference type="RefSeq" id="WP_105047103.1">
    <property type="nucleotide sequence ID" value="NZ_CP150662.1"/>
</dbReference>
<dbReference type="Proteomes" id="UP000237608">
    <property type="component" value="Unassembled WGS sequence"/>
</dbReference>
<dbReference type="EMBL" id="MSCL01000001">
    <property type="protein sequence ID" value="PQJ75956.1"/>
    <property type="molecule type" value="Genomic_DNA"/>
</dbReference>
<accession>A0A2S7WEW3</accession>
<gene>
    <name evidence="1" type="ORF">BTO13_12295</name>
</gene>
<organism evidence="1 2">
    <name type="scientific">Polaribacter gangjinensis</name>
    <dbReference type="NCBI Taxonomy" id="574710"/>
    <lineage>
        <taxon>Bacteria</taxon>
        <taxon>Pseudomonadati</taxon>
        <taxon>Bacteroidota</taxon>
        <taxon>Flavobacteriia</taxon>
        <taxon>Flavobacteriales</taxon>
        <taxon>Flavobacteriaceae</taxon>
    </lineage>
</organism>
<reference evidence="1 2" key="1">
    <citation type="submission" date="2016-12" db="EMBL/GenBank/DDBJ databases">
        <title>Trade-off between light-utilization and light-protection in marine flavobacteria.</title>
        <authorList>
            <person name="Kumagai Y."/>
            <person name="Yoshizawa S."/>
            <person name="Kogure K."/>
            <person name="Iwasaki W."/>
        </authorList>
    </citation>
    <scope>NUCLEOTIDE SEQUENCE [LARGE SCALE GENOMIC DNA]</scope>
    <source>
        <strain evidence="1 2">KCTC 22729</strain>
    </source>
</reference>
<keyword evidence="2" id="KW-1185">Reference proteome</keyword>
<protein>
    <submittedName>
        <fullName evidence="1">Uncharacterized protein</fullName>
    </submittedName>
</protein>